<reference evidence="2" key="1">
    <citation type="journal article" date="2019" name="Int. J. Syst. Evol. Microbiol.">
        <title>The Global Catalogue of Microorganisms (GCM) 10K type strain sequencing project: providing services to taxonomists for standard genome sequencing and annotation.</title>
        <authorList>
            <consortium name="The Broad Institute Genomics Platform"/>
            <consortium name="The Broad Institute Genome Sequencing Center for Infectious Disease"/>
            <person name="Wu L."/>
            <person name="Ma J."/>
        </authorList>
    </citation>
    <scope>NUCLEOTIDE SEQUENCE [LARGE SCALE GENOMIC DNA]</scope>
    <source>
        <strain evidence="2">CCM 8681</strain>
    </source>
</reference>
<proteinExistence type="predicted"/>
<sequence>MKKYNLIFIALFFVVSIDYINCQTFGQDGDGYTNIIVPATQLSLDIANNIASFEFVQPSNDDKYIFGARLSGKTENGVSVIFSEEKIAGGASMNFLVGRKFRVTIDRTSTREQALLSRKISAEQSKDNLVQTNNNYISSLSNPNSNPIIRVLKNNSKISGGNINKKKVGDVRSKFKKAYKSKVEDLNEEYAKSTTPDARKFQIQAFKTNSLVVYNTINSNLNNAYNAAKNSEKASRDYTDFTFDVSFINHLLYLRGGFNGNSFRYDLDNDSTTVDTRFAKKNFNGWNLELGYNINIGRTYIGISGETAYLNNLSALDEISYSIRKEDLTITEGTFTTTESINAFEGDLDNFNRHSINIDYTQLVPISRTDNGLYISLNGFLRQRFYSNAETIKDHMVLGGGIYALSTQKNQLLGGLFVQTNDLFGANSKPEATFGDRILFGLVARFAFKGAEIVD</sequence>
<protein>
    <recommendedName>
        <fullName evidence="3">DUF5723 domain-containing protein</fullName>
    </recommendedName>
</protein>
<evidence type="ECO:0000313" key="1">
    <source>
        <dbReference type="EMBL" id="GGI56112.1"/>
    </source>
</evidence>
<keyword evidence="2" id="KW-1185">Reference proteome</keyword>
<evidence type="ECO:0008006" key="3">
    <source>
        <dbReference type="Google" id="ProtNLM"/>
    </source>
</evidence>
<gene>
    <name evidence="1" type="ORF">GCM10011444_04210</name>
</gene>
<dbReference type="EMBL" id="BMDQ01000001">
    <property type="protein sequence ID" value="GGI56112.1"/>
    <property type="molecule type" value="Genomic_DNA"/>
</dbReference>
<dbReference type="Proteomes" id="UP000624701">
    <property type="component" value="Unassembled WGS sequence"/>
</dbReference>
<name>A0ABQ2BX29_9FLAO</name>
<organism evidence="1 2">
    <name type="scientific">Winogradskyella haliclonae</name>
    <dbReference type="NCBI Taxonomy" id="2048558"/>
    <lineage>
        <taxon>Bacteria</taxon>
        <taxon>Pseudomonadati</taxon>
        <taxon>Bacteroidota</taxon>
        <taxon>Flavobacteriia</taxon>
        <taxon>Flavobacteriales</taxon>
        <taxon>Flavobacteriaceae</taxon>
        <taxon>Winogradskyella</taxon>
    </lineage>
</organism>
<comment type="caution">
    <text evidence="1">The sequence shown here is derived from an EMBL/GenBank/DDBJ whole genome shotgun (WGS) entry which is preliminary data.</text>
</comment>
<evidence type="ECO:0000313" key="2">
    <source>
        <dbReference type="Proteomes" id="UP000624701"/>
    </source>
</evidence>
<accession>A0ABQ2BX29</accession>
<dbReference type="RefSeq" id="WP_188373046.1">
    <property type="nucleotide sequence ID" value="NZ_BMDQ01000001.1"/>
</dbReference>